<dbReference type="RefSeq" id="WP_114297931.1">
    <property type="nucleotide sequence ID" value="NZ_QPJT01000011.1"/>
</dbReference>
<name>A0A369B4C8_9FIRM</name>
<protein>
    <submittedName>
        <fullName evidence="1">Uncharacterized protein</fullName>
    </submittedName>
</protein>
<evidence type="ECO:0000313" key="2">
    <source>
        <dbReference type="Proteomes" id="UP000253034"/>
    </source>
</evidence>
<dbReference type="Proteomes" id="UP000253034">
    <property type="component" value="Unassembled WGS sequence"/>
</dbReference>
<organism evidence="1 2">
    <name type="scientific">Anaerobacterium chartisolvens</name>
    <dbReference type="NCBI Taxonomy" id="1297424"/>
    <lineage>
        <taxon>Bacteria</taxon>
        <taxon>Bacillati</taxon>
        <taxon>Bacillota</taxon>
        <taxon>Clostridia</taxon>
        <taxon>Eubacteriales</taxon>
        <taxon>Oscillospiraceae</taxon>
        <taxon>Anaerobacterium</taxon>
    </lineage>
</organism>
<proteinExistence type="predicted"/>
<keyword evidence="2" id="KW-1185">Reference proteome</keyword>
<dbReference type="OrthoDB" id="2049136at2"/>
<reference evidence="1 2" key="1">
    <citation type="submission" date="2018-07" db="EMBL/GenBank/DDBJ databases">
        <title>Genomic Encyclopedia of Type Strains, Phase IV (KMG-IV): sequencing the most valuable type-strain genomes for metagenomic binning, comparative biology and taxonomic classification.</title>
        <authorList>
            <person name="Goeker M."/>
        </authorList>
    </citation>
    <scope>NUCLEOTIDE SEQUENCE [LARGE SCALE GENOMIC DNA]</scope>
    <source>
        <strain evidence="1 2">DSM 27016</strain>
    </source>
</reference>
<evidence type="ECO:0000313" key="1">
    <source>
        <dbReference type="EMBL" id="RCX16379.1"/>
    </source>
</evidence>
<accession>A0A369B4C8</accession>
<sequence>MKVHYDSSLWDKKNGIGGTAESTDWQFEHLGLTRHIPCIYKFANGIVFDLLTILDEDRLRAYYKKYSDMEERLSPVEKRCAAQEHPFRDINIKEIWIDGYRAEEGYSSSSCAYIPFAGDGSELGEIREAYRSALNGAACFSCSRFKIPYPKAPSILHKLLRMLRLGKVHNLKLITHEQRRFYPIELSFTLSEEEGEKSISFVHPATGITHTLYLRLGKPFELPKDAPIRQSFHCMEASYEIQPPLVQNDRLKFDSSISYTHALEENPSPEACSIGIIGGADGPTSIFVAGKGQIPLGPHGLPLNTCFSVITSEKSQAARFVLQGLDSKTGESEEIVLQRQAPFRST</sequence>
<dbReference type="AlphaFoldDB" id="A0A369B4C8"/>
<comment type="caution">
    <text evidence="1">The sequence shown here is derived from an EMBL/GenBank/DDBJ whole genome shotgun (WGS) entry which is preliminary data.</text>
</comment>
<dbReference type="EMBL" id="QPJT01000011">
    <property type="protein sequence ID" value="RCX16379.1"/>
    <property type="molecule type" value="Genomic_DNA"/>
</dbReference>
<gene>
    <name evidence="1" type="ORF">DFR58_111128</name>
</gene>